<feature type="compositionally biased region" description="Polar residues" evidence="1">
    <location>
        <begin position="1"/>
        <end position="28"/>
    </location>
</feature>
<sequence>MATLTITATAYNHSSKPPISSPLASNAPTRLPPKRPLSNGHAFPTSRPLRPFPSINTSFSSNGPKSKPTKIIEPPKNFRGEWVLNLTQAEFRRQD</sequence>
<dbReference type="EMBL" id="OZ037944">
    <property type="protein sequence ID" value="CAL1696465.1"/>
    <property type="molecule type" value="Genomic_DNA"/>
</dbReference>
<organism evidence="2 3">
    <name type="scientific">Somion occarium</name>
    <dbReference type="NCBI Taxonomy" id="3059160"/>
    <lineage>
        <taxon>Eukaryota</taxon>
        <taxon>Fungi</taxon>
        <taxon>Dikarya</taxon>
        <taxon>Basidiomycota</taxon>
        <taxon>Agaricomycotina</taxon>
        <taxon>Agaricomycetes</taxon>
        <taxon>Polyporales</taxon>
        <taxon>Cerrenaceae</taxon>
        <taxon>Somion</taxon>
    </lineage>
</organism>
<proteinExistence type="predicted"/>
<name>A0ABP1CLC6_9APHY</name>
<evidence type="ECO:0000256" key="1">
    <source>
        <dbReference type="SAM" id="MobiDB-lite"/>
    </source>
</evidence>
<reference evidence="3" key="1">
    <citation type="submission" date="2024-04" db="EMBL/GenBank/DDBJ databases">
        <authorList>
            <person name="Shaw F."/>
            <person name="Minotto A."/>
        </authorList>
    </citation>
    <scope>NUCLEOTIDE SEQUENCE [LARGE SCALE GENOMIC DNA]</scope>
</reference>
<feature type="compositionally biased region" description="Polar residues" evidence="1">
    <location>
        <begin position="54"/>
        <end position="64"/>
    </location>
</feature>
<gene>
    <name evidence="2" type="ORF">GFSPODELE1_LOCUS1196</name>
</gene>
<keyword evidence="3" id="KW-1185">Reference proteome</keyword>
<accession>A0ABP1CLC6</accession>
<feature type="region of interest" description="Disordered" evidence="1">
    <location>
        <begin position="1"/>
        <end position="74"/>
    </location>
</feature>
<dbReference type="Proteomes" id="UP001497453">
    <property type="component" value="Chromosome 1"/>
</dbReference>
<protein>
    <submittedName>
        <fullName evidence="2">Uncharacterized protein</fullName>
    </submittedName>
</protein>
<evidence type="ECO:0000313" key="2">
    <source>
        <dbReference type="EMBL" id="CAL1696465.1"/>
    </source>
</evidence>
<evidence type="ECO:0000313" key="3">
    <source>
        <dbReference type="Proteomes" id="UP001497453"/>
    </source>
</evidence>